<dbReference type="Gene3D" id="2.40.160.200">
    <property type="entry name" value="LURP1-related"/>
    <property type="match status" value="1"/>
</dbReference>
<dbReference type="SUPFAM" id="SSF54518">
    <property type="entry name" value="Tubby C-terminal domain-like"/>
    <property type="match status" value="1"/>
</dbReference>
<dbReference type="Proteomes" id="UP000183809">
    <property type="component" value="Unassembled WGS sequence"/>
</dbReference>
<dbReference type="PANTHER" id="PTHR31087:SF161">
    <property type="entry name" value="TUBBY C 2 FAMILY PROTEIN"/>
    <property type="match status" value="1"/>
</dbReference>
<comment type="caution">
    <text evidence="2">The sequence shown here is derived from an EMBL/GenBank/DDBJ whole genome shotgun (WGS) entry which is preliminary data.</text>
</comment>
<gene>
    <name evidence="2" type="ORF">BKCO1_4300098</name>
</gene>
<dbReference type="EMBL" id="MNUE01000043">
    <property type="protein sequence ID" value="OJD31870.1"/>
    <property type="molecule type" value="Genomic_DNA"/>
</dbReference>
<keyword evidence="3" id="KW-1185">Reference proteome</keyword>
<comment type="similarity">
    <text evidence="1">Belongs to the LOR family.</text>
</comment>
<proteinExistence type="inferred from homology"/>
<dbReference type="InterPro" id="IPR038595">
    <property type="entry name" value="LOR_sf"/>
</dbReference>
<dbReference type="PANTHER" id="PTHR31087">
    <property type="match status" value="1"/>
</dbReference>
<name>A0A1J9QSE7_9PEZI</name>
<dbReference type="STRING" id="236234.A0A1J9QSE7"/>
<evidence type="ECO:0000313" key="3">
    <source>
        <dbReference type="Proteomes" id="UP000183809"/>
    </source>
</evidence>
<dbReference type="InterPro" id="IPR007612">
    <property type="entry name" value="LOR"/>
</dbReference>
<dbReference type="GeneID" id="31016320"/>
<accession>A0A1J9QSE7</accession>
<protein>
    <recommendedName>
        <fullName evidence="4">Duf567 domain protein</fullName>
    </recommendedName>
</protein>
<evidence type="ECO:0000313" key="2">
    <source>
        <dbReference type="EMBL" id="OJD31870.1"/>
    </source>
</evidence>
<dbReference type="RefSeq" id="XP_020128130.1">
    <property type="nucleotide sequence ID" value="XM_020276059.1"/>
</dbReference>
<dbReference type="OrthoDB" id="97518at2759"/>
<evidence type="ECO:0008006" key="4">
    <source>
        <dbReference type="Google" id="ProtNLM"/>
    </source>
</evidence>
<dbReference type="AlphaFoldDB" id="A0A1J9QSE7"/>
<sequence length="198" mass="21972">MAPPLQLPPCPTPIGLFPSFIARQTEPLVLKEKVMSLSGDSFSVKTVDGRAIVQVKGEYFSLSGRKHVMDMQGNVIFTIRKEHFSFPTSYYAQDPSGRKILEVQSKWSFGSSKAICSFVSTSGKPEKLMMKGNFFNTTADITDDTTGQLVATIDRKFFNAREIFGGQQTYVVAVAPNVDMTVIAAMCICLDERRNENH</sequence>
<evidence type="ECO:0000256" key="1">
    <source>
        <dbReference type="ARBA" id="ARBA00005437"/>
    </source>
</evidence>
<organism evidence="2 3">
    <name type="scientific">Diplodia corticola</name>
    <dbReference type="NCBI Taxonomy" id="236234"/>
    <lineage>
        <taxon>Eukaryota</taxon>
        <taxon>Fungi</taxon>
        <taxon>Dikarya</taxon>
        <taxon>Ascomycota</taxon>
        <taxon>Pezizomycotina</taxon>
        <taxon>Dothideomycetes</taxon>
        <taxon>Dothideomycetes incertae sedis</taxon>
        <taxon>Botryosphaeriales</taxon>
        <taxon>Botryosphaeriaceae</taxon>
        <taxon>Diplodia</taxon>
    </lineage>
</organism>
<dbReference type="Pfam" id="PF04525">
    <property type="entry name" value="LOR"/>
    <property type="match status" value="1"/>
</dbReference>
<reference evidence="2 3" key="1">
    <citation type="submission" date="2016-10" db="EMBL/GenBank/DDBJ databases">
        <title>Proteomics and genomics reveal pathogen-plant mechanisms compatible with a hemibiotrophic lifestyle of Diplodia corticola.</title>
        <authorList>
            <person name="Fernandes I."/>
            <person name="De Jonge R."/>
            <person name="Van De Peer Y."/>
            <person name="Devreese B."/>
            <person name="Alves A."/>
            <person name="Esteves A.C."/>
        </authorList>
    </citation>
    <scope>NUCLEOTIDE SEQUENCE [LARGE SCALE GENOMIC DNA]</scope>
    <source>
        <strain evidence="2 3">CBS 112549</strain>
    </source>
</reference>
<dbReference type="InterPro" id="IPR025659">
    <property type="entry name" value="Tubby-like_C"/>
</dbReference>